<dbReference type="OrthoDB" id="9801609at2"/>
<comment type="caution">
    <text evidence="4">The sequence shown here is derived from an EMBL/GenBank/DDBJ whole genome shotgun (WGS) entry which is preliminary data.</text>
</comment>
<proteinExistence type="predicted"/>
<gene>
    <name evidence="4" type="ORF">FRY97_11145</name>
</gene>
<dbReference type="GO" id="GO:0009103">
    <property type="term" value="P:lipopolysaccharide biosynthetic process"/>
    <property type="evidence" value="ECO:0007669"/>
    <property type="project" value="TreeGrafter"/>
</dbReference>
<protein>
    <submittedName>
        <fullName evidence="4">Glycosyltransferase family 4 protein</fullName>
    </submittedName>
</protein>
<dbReference type="Gene3D" id="3.40.50.2000">
    <property type="entry name" value="Glycogen Phosphorylase B"/>
    <property type="match status" value="2"/>
</dbReference>
<dbReference type="InterPro" id="IPR028098">
    <property type="entry name" value="Glyco_trans_4-like_N"/>
</dbReference>
<dbReference type="CDD" id="cd03809">
    <property type="entry name" value="GT4_MtfB-like"/>
    <property type="match status" value="1"/>
</dbReference>
<feature type="domain" description="Glycosyl transferase family 1" evidence="2">
    <location>
        <begin position="197"/>
        <end position="351"/>
    </location>
</feature>
<evidence type="ECO:0000259" key="2">
    <source>
        <dbReference type="Pfam" id="PF00534"/>
    </source>
</evidence>
<reference evidence="4 5" key="1">
    <citation type="submission" date="2019-08" db="EMBL/GenBank/DDBJ databases">
        <title>Genome of Phaeodactylibacter luteus.</title>
        <authorList>
            <person name="Bowman J.P."/>
        </authorList>
    </citation>
    <scope>NUCLEOTIDE SEQUENCE [LARGE SCALE GENOMIC DNA]</scope>
    <source>
        <strain evidence="4 5">KCTC 42180</strain>
    </source>
</reference>
<organism evidence="4 5">
    <name type="scientific">Phaeodactylibacter luteus</name>
    <dbReference type="NCBI Taxonomy" id="1564516"/>
    <lineage>
        <taxon>Bacteria</taxon>
        <taxon>Pseudomonadati</taxon>
        <taxon>Bacteroidota</taxon>
        <taxon>Saprospiria</taxon>
        <taxon>Saprospirales</taxon>
        <taxon>Haliscomenobacteraceae</taxon>
        <taxon>Phaeodactylibacter</taxon>
    </lineage>
</organism>
<dbReference type="InterPro" id="IPR001296">
    <property type="entry name" value="Glyco_trans_1"/>
</dbReference>
<feature type="domain" description="Glycosyltransferase subfamily 4-like N-terminal" evidence="3">
    <location>
        <begin position="26"/>
        <end position="173"/>
    </location>
</feature>
<dbReference type="SUPFAM" id="SSF53756">
    <property type="entry name" value="UDP-Glycosyltransferase/glycogen phosphorylase"/>
    <property type="match status" value="1"/>
</dbReference>
<dbReference type="GO" id="GO:0016757">
    <property type="term" value="F:glycosyltransferase activity"/>
    <property type="evidence" value="ECO:0007669"/>
    <property type="project" value="InterPro"/>
</dbReference>
<sequence length="385" mass="43817">MLRIGYDSRAVFGNFAGPGSYSRTLLYNLAEYFPDNAYFLFTNQLQKSPETSFFLSSALYNVQTPRHRAFQSLWPIFGVRRELRKKKVQLYHGLNQEIPYALHKEGIQSVATVHDLAFRRFPEQYTLQQRLLLNLKLRYICRHADHIIATSKSTKEELMHFYEVQEERISVIYQSCHERFMQETSQKTREGVRNRYNLPEEYLLSVGALTPRKNLLGAIRAIALLPPSDRLPLVVVGRGGSYKKYIQEAAKRLGLAALIRFAEVRFDDLPAVYQGARMLLYPSFYEGFGIPILEAQFSQVPVLTSNTASLPEAGGPGALLTDPNNPEAIRDGIAKILGDEAYRLQLVQAGFEHAQQFLGGPLSQQMMSLYEKLIGQEYLSPEPIT</sequence>
<evidence type="ECO:0000313" key="5">
    <source>
        <dbReference type="Proteomes" id="UP000321580"/>
    </source>
</evidence>
<evidence type="ECO:0000256" key="1">
    <source>
        <dbReference type="ARBA" id="ARBA00022679"/>
    </source>
</evidence>
<dbReference type="Proteomes" id="UP000321580">
    <property type="component" value="Unassembled WGS sequence"/>
</dbReference>
<dbReference type="Pfam" id="PF13439">
    <property type="entry name" value="Glyco_transf_4"/>
    <property type="match status" value="1"/>
</dbReference>
<name>A0A5C6RN26_9BACT</name>
<evidence type="ECO:0000313" key="4">
    <source>
        <dbReference type="EMBL" id="TXB63050.1"/>
    </source>
</evidence>
<dbReference type="Pfam" id="PF00534">
    <property type="entry name" value="Glycos_transf_1"/>
    <property type="match status" value="1"/>
</dbReference>
<dbReference type="PANTHER" id="PTHR46401:SF2">
    <property type="entry name" value="GLYCOSYLTRANSFERASE WBBK-RELATED"/>
    <property type="match status" value="1"/>
</dbReference>
<dbReference type="AlphaFoldDB" id="A0A5C6RN26"/>
<evidence type="ECO:0000259" key="3">
    <source>
        <dbReference type="Pfam" id="PF13439"/>
    </source>
</evidence>
<dbReference type="RefSeq" id="WP_147167605.1">
    <property type="nucleotide sequence ID" value="NZ_VOOR01000020.1"/>
</dbReference>
<keyword evidence="5" id="KW-1185">Reference proteome</keyword>
<keyword evidence="1 4" id="KW-0808">Transferase</keyword>
<accession>A0A5C6RN26</accession>
<dbReference type="EMBL" id="VOOR01000020">
    <property type="protein sequence ID" value="TXB63050.1"/>
    <property type="molecule type" value="Genomic_DNA"/>
</dbReference>
<dbReference type="PANTHER" id="PTHR46401">
    <property type="entry name" value="GLYCOSYLTRANSFERASE WBBK-RELATED"/>
    <property type="match status" value="1"/>
</dbReference>